<keyword evidence="4 14" id="KW-0245">EGF-like domain</keyword>
<keyword evidence="11 16" id="KW-0472">Membrane</keyword>
<dbReference type="Pfam" id="PF00008">
    <property type="entry name" value="EGF"/>
    <property type="match status" value="1"/>
</dbReference>
<evidence type="ECO:0000313" key="20">
    <source>
        <dbReference type="Proteomes" id="UP000694545"/>
    </source>
</evidence>
<evidence type="ECO:0000313" key="19">
    <source>
        <dbReference type="Ensembl" id="ENSVKKP00000005976.1"/>
    </source>
</evidence>
<feature type="region of interest" description="Disordered" evidence="15">
    <location>
        <begin position="484"/>
        <end position="505"/>
    </location>
</feature>
<dbReference type="SMART" id="SM00179">
    <property type="entry name" value="EGF_CA"/>
    <property type="match status" value="5"/>
</dbReference>
<dbReference type="PANTHER" id="PTHR14789">
    <property type="entry name" value="CHONDROLECTIN VARIANT CHODLFDELTAE"/>
    <property type="match status" value="1"/>
</dbReference>
<evidence type="ECO:0000256" key="5">
    <source>
        <dbReference type="ARBA" id="ARBA00022553"/>
    </source>
</evidence>
<keyword evidence="10 16" id="KW-1133">Transmembrane helix</keyword>
<sequence>MATPLLCGLTVQPSEAVEVLCAGTACYTLDFGRHTWSEAQQKCQDNGGNLVTLKSQDEALLVRQLLAKMPAGETGPDAEVRLWIGLHREKGKCYQQHRPLRGFSWVTGGEEGHYADWRQEPRETCTADRCVALQGVPSAPQQLAWADGHCGRSAAGKPGYLCKFSFQGTCRPLVLAGPGTVRYTTPFGVTTASLAAVPFGSSAEVLCGEEALSTFLVCKPQTHGNSSRWSSPGPFCASRTHGCGYSNGGCEHTCLDGPGGSFRCACQAGYRLGGDRLSCVLVDYCSSNPCQGQCVAQPGGFQCLCAPGYRVAEDGLSCVDVDECTAAQPPCEQTCINTPGSFTCQCGLGFTPAGPDGQACQDVDECAEHAPCEQLCTNTEGSFHCYCRPGYQLEGVSGSACLDMNECQEEYCEHMCSNQLGSYECSCRPGWVLAPDGFSCLLSAMHSTSAPPGQQGEPWSLANTSPTAMVQDLVSKSSVQAQEDRSSVSLGSTSPPPVFNHPQDAENHVISDGVEKDSGASKYLPYYILGGLALFLLVAAALSWVFYRRMKDKKDKEKTKSATDKYCWEPDQGEARAGKNEYI</sequence>
<dbReference type="AlphaFoldDB" id="A0A8D2KTH0"/>
<dbReference type="PANTHER" id="PTHR14789:SF8">
    <property type="entry name" value="C-TYPE LECTIN DOMAIN FAMILY 14 MEMBER A PRECURSOR-RELATED"/>
    <property type="match status" value="1"/>
</dbReference>
<dbReference type="SUPFAM" id="SSF57184">
    <property type="entry name" value="Growth factor receptor domain"/>
    <property type="match status" value="2"/>
</dbReference>
<dbReference type="InterPro" id="IPR001304">
    <property type="entry name" value="C-type_lectin-like"/>
</dbReference>
<keyword evidence="13" id="KW-0325">Glycoprotein</keyword>
<protein>
    <recommendedName>
        <fullName evidence="21">Complement component C1q receptor</fullName>
    </recommendedName>
</protein>
<dbReference type="Pfam" id="PF00059">
    <property type="entry name" value="Lectin_C"/>
    <property type="match status" value="1"/>
</dbReference>
<keyword evidence="20" id="KW-1185">Reference proteome</keyword>
<dbReference type="SMART" id="SM00181">
    <property type="entry name" value="EGF"/>
    <property type="match status" value="5"/>
</dbReference>
<dbReference type="InterPro" id="IPR051505">
    <property type="entry name" value="C-type_lectin_domain"/>
</dbReference>
<gene>
    <name evidence="19" type="primary">LOC123029651</name>
</gene>
<proteinExistence type="predicted"/>
<evidence type="ECO:0000256" key="13">
    <source>
        <dbReference type="ARBA" id="ARBA00023180"/>
    </source>
</evidence>
<evidence type="ECO:0000256" key="16">
    <source>
        <dbReference type="SAM" id="Phobius"/>
    </source>
</evidence>
<dbReference type="OMA" id="YTNWHKE"/>
<dbReference type="FunFam" id="2.10.25.10:FF:000014">
    <property type="entry name" value="Latent-transforming growth factor beta-binding protein 3"/>
    <property type="match status" value="1"/>
</dbReference>
<evidence type="ECO:0000259" key="18">
    <source>
        <dbReference type="PROSITE" id="PS50041"/>
    </source>
</evidence>
<dbReference type="SMART" id="SM00034">
    <property type="entry name" value="CLECT"/>
    <property type="match status" value="1"/>
</dbReference>
<evidence type="ECO:0000256" key="1">
    <source>
        <dbReference type="ARBA" id="ARBA00004479"/>
    </source>
</evidence>
<evidence type="ECO:0000256" key="4">
    <source>
        <dbReference type="ARBA" id="ARBA00022536"/>
    </source>
</evidence>
<evidence type="ECO:0000256" key="2">
    <source>
        <dbReference type="ARBA" id="ARBA00004613"/>
    </source>
</evidence>
<keyword evidence="8" id="KW-0430">Lectin</keyword>
<dbReference type="InterPro" id="IPR049883">
    <property type="entry name" value="NOTCH1_EGF-like"/>
</dbReference>
<evidence type="ECO:0000256" key="12">
    <source>
        <dbReference type="ARBA" id="ARBA00023157"/>
    </source>
</evidence>
<feature type="domain" description="C-type lectin" evidence="18">
    <location>
        <begin position="22"/>
        <end position="150"/>
    </location>
</feature>
<dbReference type="PROSITE" id="PS01187">
    <property type="entry name" value="EGF_CA"/>
    <property type="match status" value="2"/>
</dbReference>
<dbReference type="GO" id="GO:0005509">
    <property type="term" value="F:calcium ion binding"/>
    <property type="evidence" value="ECO:0007669"/>
    <property type="project" value="InterPro"/>
</dbReference>
<keyword evidence="6 16" id="KW-0812">Transmembrane</keyword>
<dbReference type="CDD" id="cd00054">
    <property type="entry name" value="EGF_CA"/>
    <property type="match status" value="3"/>
</dbReference>
<dbReference type="SUPFAM" id="SSF56436">
    <property type="entry name" value="C-type lectin-like"/>
    <property type="match status" value="1"/>
</dbReference>
<dbReference type="InterPro" id="IPR009030">
    <property type="entry name" value="Growth_fac_rcpt_cys_sf"/>
</dbReference>
<keyword evidence="3" id="KW-0964">Secreted</keyword>
<dbReference type="Ensembl" id="ENSVKKT00000006137.1">
    <property type="protein sequence ID" value="ENSVKKP00000005976.1"/>
    <property type="gene ID" value="ENSVKKG00000004354.1"/>
</dbReference>
<keyword evidence="5" id="KW-0597">Phosphoprotein</keyword>
<dbReference type="GO" id="GO:0016020">
    <property type="term" value="C:membrane"/>
    <property type="evidence" value="ECO:0007669"/>
    <property type="project" value="UniProtKB-SubCell"/>
</dbReference>
<reference evidence="19" key="2">
    <citation type="submission" date="2025-09" db="UniProtKB">
        <authorList>
            <consortium name="Ensembl"/>
        </authorList>
    </citation>
    <scope>IDENTIFICATION</scope>
</reference>
<evidence type="ECO:0000256" key="10">
    <source>
        <dbReference type="ARBA" id="ARBA00022989"/>
    </source>
</evidence>
<dbReference type="InterPro" id="IPR001881">
    <property type="entry name" value="EGF-like_Ca-bd_dom"/>
</dbReference>
<dbReference type="PROSITE" id="PS50026">
    <property type="entry name" value="EGF_3"/>
    <property type="match status" value="4"/>
</dbReference>
<dbReference type="GO" id="GO:0030246">
    <property type="term" value="F:carbohydrate binding"/>
    <property type="evidence" value="ECO:0007669"/>
    <property type="project" value="UniProtKB-KW"/>
</dbReference>
<keyword evidence="7" id="KW-0732">Signal</keyword>
<keyword evidence="9" id="KW-0677">Repeat</keyword>
<evidence type="ECO:0000256" key="7">
    <source>
        <dbReference type="ARBA" id="ARBA00022729"/>
    </source>
</evidence>
<dbReference type="GO" id="GO:0005576">
    <property type="term" value="C:extracellular region"/>
    <property type="evidence" value="ECO:0007669"/>
    <property type="project" value="UniProtKB-SubCell"/>
</dbReference>
<evidence type="ECO:0008006" key="21">
    <source>
        <dbReference type="Google" id="ProtNLM"/>
    </source>
</evidence>
<feature type="domain" description="EGF-like" evidence="17">
    <location>
        <begin position="281"/>
        <end position="319"/>
    </location>
</feature>
<evidence type="ECO:0000256" key="8">
    <source>
        <dbReference type="ARBA" id="ARBA00022734"/>
    </source>
</evidence>
<dbReference type="InterPro" id="IPR000742">
    <property type="entry name" value="EGF"/>
</dbReference>
<feature type="domain" description="EGF-like" evidence="17">
    <location>
        <begin position="320"/>
        <end position="356"/>
    </location>
</feature>
<comment type="subcellular location">
    <subcellularLocation>
        <location evidence="1">Membrane</location>
        <topology evidence="1">Single-pass type I membrane protein</topology>
    </subcellularLocation>
    <subcellularLocation>
        <location evidence="2">Secreted</location>
    </subcellularLocation>
</comment>
<keyword evidence="12 14" id="KW-1015">Disulfide bond</keyword>
<dbReference type="FunFam" id="2.10.25.10:FF:000005">
    <property type="entry name" value="Fibrillin 2"/>
    <property type="match status" value="1"/>
</dbReference>
<evidence type="ECO:0000259" key="17">
    <source>
        <dbReference type="PROSITE" id="PS50026"/>
    </source>
</evidence>
<reference evidence="19" key="1">
    <citation type="submission" date="2025-08" db="UniProtKB">
        <authorList>
            <consortium name="Ensembl"/>
        </authorList>
    </citation>
    <scope>IDENTIFICATION</scope>
</reference>
<dbReference type="InterPro" id="IPR000152">
    <property type="entry name" value="EGF-type_Asp/Asn_hydroxyl_site"/>
</dbReference>
<accession>A0A8D2KTH0</accession>
<evidence type="ECO:0000256" key="14">
    <source>
        <dbReference type="PROSITE-ProRule" id="PRU00076"/>
    </source>
</evidence>
<evidence type="ECO:0000256" key="15">
    <source>
        <dbReference type="SAM" id="MobiDB-lite"/>
    </source>
</evidence>
<dbReference type="InterPro" id="IPR016187">
    <property type="entry name" value="CTDL_fold"/>
</dbReference>
<dbReference type="Pfam" id="PF25444">
    <property type="entry name" value="THBD"/>
    <property type="match status" value="1"/>
</dbReference>
<dbReference type="InterPro" id="IPR018097">
    <property type="entry name" value="EGF_Ca-bd_CS"/>
</dbReference>
<dbReference type="Gene3D" id="2.10.25.10">
    <property type="entry name" value="Laminin"/>
    <property type="match status" value="5"/>
</dbReference>
<dbReference type="PROSITE" id="PS01186">
    <property type="entry name" value="EGF_2"/>
    <property type="match status" value="3"/>
</dbReference>
<dbReference type="Proteomes" id="UP000694545">
    <property type="component" value="Unplaced"/>
</dbReference>
<dbReference type="InterPro" id="IPR057350">
    <property type="entry name" value="THBD"/>
</dbReference>
<feature type="domain" description="EGF-like" evidence="17">
    <location>
        <begin position="362"/>
        <end position="397"/>
    </location>
</feature>
<evidence type="ECO:0000256" key="11">
    <source>
        <dbReference type="ARBA" id="ARBA00023136"/>
    </source>
</evidence>
<feature type="region of interest" description="Disordered" evidence="15">
    <location>
        <begin position="557"/>
        <end position="583"/>
    </location>
</feature>
<dbReference type="Gene3D" id="3.10.100.10">
    <property type="entry name" value="Mannose-Binding Protein A, subunit A"/>
    <property type="match status" value="1"/>
</dbReference>
<feature type="disulfide bond" evidence="14">
    <location>
        <begin position="366"/>
        <end position="376"/>
    </location>
</feature>
<dbReference type="PROSITE" id="PS50041">
    <property type="entry name" value="C_TYPE_LECTIN_2"/>
    <property type="match status" value="1"/>
</dbReference>
<evidence type="ECO:0000256" key="3">
    <source>
        <dbReference type="ARBA" id="ARBA00022525"/>
    </source>
</evidence>
<dbReference type="Pfam" id="PF07645">
    <property type="entry name" value="EGF_CA"/>
    <property type="match status" value="3"/>
</dbReference>
<comment type="caution">
    <text evidence="14">Lacks conserved residue(s) required for the propagation of feature annotation.</text>
</comment>
<dbReference type="PROSITE" id="PS00010">
    <property type="entry name" value="ASX_HYDROXYL"/>
    <property type="match status" value="3"/>
</dbReference>
<dbReference type="Pfam" id="PF14670">
    <property type="entry name" value="FXa_inhibition"/>
    <property type="match status" value="1"/>
</dbReference>
<feature type="domain" description="EGF-like" evidence="17">
    <location>
        <begin position="403"/>
        <end position="441"/>
    </location>
</feature>
<feature type="compositionally biased region" description="Polar residues" evidence="15">
    <location>
        <begin position="484"/>
        <end position="493"/>
    </location>
</feature>
<dbReference type="InterPro" id="IPR016186">
    <property type="entry name" value="C-type_lectin-like/link_sf"/>
</dbReference>
<organism evidence="19 20">
    <name type="scientific">Varanus komodoensis</name>
    <name type="common">Komodo dragon</name>
    <dbReference type="NCBI Taxonomy" id="61221"/>
    <lineage>
        <taxon>Eukaryota</taxon>
        <taxon>Metazoa</taxon>
        <taxon>Chordata</taxon>
        <taxon>Craniata</taxon>
        <taxon>Vertebrata</taxon>
        <taxon>Euteleostomi</taxon>
        <taxon>Lepidosauria</taxon>
        <taxon>Squamata</taxon>
        <taxon>Bifurcata</taxon>
        <taxon>Unidentata</taxon>
        <taxon>Episquamata</taxon>
        <taxon>Toxicofera</taxon>
        <taxon>Anguimorpha</taxon>
        <taxon>Paleoanguimorpha</taxon>
        <taxon>Varanoidea</taxon>
        <taxon>Varanidae</taxon>
        <taxon>Varanus</taxon>
    </lineage>
</organism>
<name>A0A8D2KTH0_VARKO</name>
<evidence type="ECO:0000256" key="9">
    <source>
        <dbReference type="ARBA" id="ARBA00022737"/>
    </source>
</evidence>
<evidence type="ECO:0000256" key="6">
    <source>
        <dbReference type="ARBA" id="ARBA00022692"/>
    </source>
</evidence>
<feature type="transmembrane region" description="Helical" evidence="16">
    <location>
        <begin position="526"/>
        <end position="547"/>
    </location>
</feature>